<proteinExistence type="predicted"/>
<feature type="compositionally biased region" description="Basic and acidic residues" evidence="1">
    <location>
        <begin position="79"/>
        <end position="99"/>
    </location>
</feature>
<dbReference type="Proteomes" id="UP000479190">
    <property type="component" value="Unassembled WGS sequence"/>
</dbReference>
<accession>A0A6H5IVP9</accession>
<name>A0A6H5IVP9_9HYME</name>
<protein>
    <submittedName>
        <fullName evidence="2">Uncharacterized protein</fullName>
    </submittedName>
</protein>
<feature type="region of interest" description="Disordered" evidence="1">
    <location>
        <begin position="74"/>
        <end position="107"/>
    </location>
</feature>
<gene>
    <name evidence="2" type="ORF">TBRA_LOCUS12844</name>
</gene>
<sequence>MFPVQAEKFLLQIKLITLKMFGPAAAGELSATRANADALRVVLRPEDLHQRVRGARPVRHILLLQLLQHGQRSLHPGLHTRDEGQDLLRDTEQAAEQERSCQNSTTL</sequence>
<evidence type="ECO:0000313" key="2">
    <source>
        <dbReference type="EMBL" id="CAB0041165.1"/>
    </source>
</evidence>
<evidence type="ECO:0000256" key="1">
    <source>
        <dbReference type="SAM" id="MobiDB-lite"/>
    </source>
</evidence>
<evidence type="ECO:0000313" key="3">
    <source>
        <dbReference type="Proteomes" id="UP000479190"/>
    </source>
</evidence>
<reference evidence="2 3" key="1">
    <citation type="submission" date="2020-02" db="EMBL/GenBank/DDBJ databases">
        <authorList>
            <person name="Ferguson B K."/>
        </authorList>
    </citation>
    <scope>NUCLEOTIDE SEQUENCE [LARGE SCALE GENOMIC DNA]</scope>
</reference>
<organism evidence="2 3">
    <name type="scientific">Trichogramma brassicae</name>
    <dbReference type="NCBI Taxonomy" id="86971"/>
    <lineage>
        <taxon>Eukaryota</taxon>
        <taxon>Metazoa</taxon>
        <taxon>Ecdysozoa</taxon>
        <taxon>Arthropoda</taxon>
        <taxon>Hexapoda</taxon>
        <taxon>Insecta</taxon>
        <taxon>Pterygota</taxon>
        <taxon>Neoptera</taxon>
        <taxon>Endopterygota</taxon>
        <taxon>Hymenoptera</taxon>
        <taxon>Apocrita</taxon>
        <taxon>Proctotrupomorpha</taxon>
        <taxon>Chalcidoidea</taxon>
        <taxon>Trichogrammatidae</taxon>
        <taxon>Trichogramma</taxon>
    </lineage>
</organism>
<dbReference type="AlphaFoldDB" id="A0A6H5IVP9"/>
<keyword evidence="3" id="KW-1185">Reference proteome</keyword>
<dbReference type="EMBL" id="CADCXV010001094">
    <property type="protein sequence ID" value="CAB0041165.1"/>
    <property type="molecule type" value="Genomic_DNA"/>
</dbReference>